<dbReference type="InterPro" id="IPR025668">
    <property type="entry name" value="Tnp_DDE_dom"/>
</dbReference>
<evidence type="ECO:0000259" key="1">
    <source>
        <dbReference type="Pfam" id="PF13701"/>
    </source>
</evidence>
<keyword evidence="3" id="KW-1185">Reference proteome</keyword>
<reference evidence="2 3" key="1">
    <citation type="submission" date="2019-02" db="EMBL/GenBank/DDBJ databases">
        <title>Deep-cultivation of Planctomycetes and their phenomic and genomic characterization uncovers novel biology.</title>
        <authorList>
            <person name="Wiegand S."/>
            <person name="Jogler M."/>
            <person name="Boedeker C."/>
            <person name="Pinto D."/>
            <person name="Vollmers J."/>
            <person name="Rivas-Marin E."/>
            <person name="Kohn T."/>
            <person name="Peeters S.H."/>
            <person name="Heuer A."/>
            <person name="Rast P."/>
            <person name="Oberbeckmann S."/>
            <person name="Bunk B."/>
            <person name="Jeske O."/>
            <person name="Meyerdierks A."/>
            <person name="Storesund J.E."/>
            <person name="Kallscheuer N."/>
            <person name="Luecker S."/>
            <person name="Lage O.M."/>
            <person name="Pohl T."/>
            <person name="Merkel B.J."/>
            <person name="Hornburger P."/>
            <person name="Mueller R.-W."/>
            <person name="Bruemmer F."/>
            <person name="Labrenz M."/>
            <person name="Spormann A.M."/>
            <person name="Op Den Camp H."/>
            <person name="Overmann J."/>
            <person name="Amann R."/>
            <person name="Jetten M.S.M."/>
            <person name="Mascher T."/>
            <person name="Medema M.H."/>
            <person name="Devos D.P."/>
            <person name="Kaster A.-K."/>
            <person name="Ovreas L."/>
            <person name="Rohde M."/>
            <person name="Galperin M.Y."/>
            <person name="Jogler C."/>
        </authorList>
    </citation>
    <scope>NUCLEOTIDE SEQUENCE [LARGE SCALE GENOMIC DNA]</scope>
    <source>
        <strain evidence="2 3">Q31b</strain>
    </source>
</reference>
<dbReference type="Pfam" id="PF13701">
    <property type="entry name" value="DDE_Tnp_1_4"/>
    <property type="match status" value="1"/>
</dbReference>
<comment type="caution">
    <text evidence="2">The sequence shown here is derived from an EMBL/GenBank/DDBJ whole genome shotgun (WGS) entry which is preliminary data.</text>
</comment>
<accession>A0A5C6DHK9</accession>
<proteinExistence type="predicted"/>
<dbReference type="EMBL" id="SJPY01000009">
    <property type="protein sequence ID" value="TWU35665.1"/>
    <property type="molecule type" value="Genomic_DNA"/>
</dbReference>
<name>A0A5C6DHK9_9BACT</name>
<dbReference type="NCBIfam" id="NF033539">
    <property type="entry name" value="transpos_IS1380"/>
    <property type="match status" value="1"/>
</dbReference>
<dbReference type="InterPro" id="IPR047960">
    <property type="entry name" value="Transpos_IS1380"/>
</dbReference>
<feature type="domain" description="Transposase DDE" evidence="1">
    <location>
        <begin position="16"/>
        <end position="395"/>
    </location>
</feature>
<dbReference type="OrthoDB" id="232723at2"/>
<dbReference type="Proteomes" id="UP000315471">
    <property type="component" value="Unassembled WGS sequence"/>
</dbReference>
<dbReference type="RefSeq" id="WP_146602206.1">
    <property type="nucleotide sequence ID" value="NZ_SJPY01000009.1"/>
</dbReference>
<evidence type="ECO:0000313" key="2">
    <source>
        <dbReference type="EMBL" id="TWU35665.1"/>
    </source>
</evidence>
<sequence>MSLQSAQQFVLGFWDNKPIEFEQVEENLSSDGGLIAFYQLDQKLGWTKSLANLISDPRSDPTHTALSIVRQRIFGIIAGYEDQNDHDSLRSDPVFKLIAEQSPDGDDLASQPTISRLENSVTAGDLLKMEDWFIDRFVESFTEEPNELTLDIDTFDDPAHGNQQLVLFHGFYNQYQYQVRAITCAENDMIVLPSLLFGSAHASLGAADDLARVIEKIRQRFPHVTIHVRADSGFAVPEMYDTLERLDGVLYSIGYQMNARVKRESSELLQQSVAAFESSGESQRNFLLLDYRAKGWPRSRSIVVKCEVQSQGTNRRAVVTNRPGVSVCPGGVYDEYADRGESENRNKELKCELCCDRLSDHRYMANLFRVMMHSVAANLLVRIRQIVERVPEIDEFANAEIPLEAQSPGVKRRHHTRRRRRDPLGEGHACTWRTHVIKVACRVIVRTRRVRVQFSSSWPWANHLGRVADLLSGYARPDLNSA</sequence>
<protein>
    <recommendedName>
        <fullName evidence="1">Transposase DDE domain-containing protein</fullName>
    </recommendedName>
</protein>
<evidence type="ECO:0000313" key="3">
    <source>
        <dbReference type="Proteomes" id="UP000315471"/>
    </source>
</evidence>
<dbReference type="AlphaFoldDB" id="A0A5C6DHK9"/>
<organism evidence="2 3">
    <name type="scientific">Novipirellula aureliae</name>
    <dbReference type="NCBI Taxonomy" id="2527966"/>
    <lineage>
        <taxon>Bacteria</taxon>
        <taxon>Pseudomonadati</taxon>
        <taxon>Planctomycetota</taxon>
        <taxon>Planctomycetia</taxon>
        <taxon>Pirellulales</taxon>
        <taxon>Pirellulaceae</taxon>
        <taxon>Novipirellula</taxon>
    </lineage>
</organism>
<gene>
    <name evidence="2" type="ORF">Q31b_51000</name>
</gene>